<name>A0A7V4FDX0_UNCW3</name>
<feature type="transmembrane region" description="Helical" evidence="7">
    <location>
        <begin position="333"/>
        <end position="355"/>
    </location>
</feature>
<protein>
    <submittedName>
        <fullName evidence="10">FtsX-like permease family protein</fullName>
    </submittedName>
</protein>
<evidence type="ECO:0000259" key="9">
    <source>
        <dbReference type="Pfam" id="PF12704"/>
    </source>
</evidence>
<evidence type="ECO:0000256" key="1">
    <source>
        <dbReference type="ARBA" id="ARBA00004651"/>
    </source>
</evidence>
<dbReference type="Pfam" id="PF02687">
    <property type="entry name" value="FtsX"/>
    <property type="match status" value="1"/>
</dbReference>
<evidence type="ECO:0000313" key="10">
    <source>
        <dbReference type="EMBL" id="HGQ54979.1"/>
    </source>
</evidence>
<dbReference type="InterPro" id="IPR025857">
    <property type="entry name" value="MacB_PCD"/>
</dbReference>
<dbReference type="AlphaFoldDB" id="A0A7V4FDX0"/>
<gene>
    <name evidence="10" type="ORF">ENU28_00765</name>
</gene>
<evidence type="ECO:0000259" key="8">
    <source>
        <dbReference type="Pfam" id="PF02687"/>
    </source>
</evidence>
<dbReference type="InterPro" id="IPR003838">
    <property type="entry name" value="ABC3_permease_C"/>
</dbReference>
<organism evidence="10">
    <name type="scientific">candidate division WOR-3 bacterium</name>
    <dbReference type="NCBI Taxonomy" id="2052148"/>
    <lineage>
        <taxon>Bacteria</taxon>
        <taxon>Bacteria division WOR-3</taxon>
    </lineage>
</organism>
<dbReference type="GO" id="GO:0005886">
    <property type="term" value="C:plasma membrane"/>
    <property type="evidence" value="ECO:0007669"/>
    <property type="project" value="UniProtKB-SubCell"/>
</dbReference>
<comment type="similarity">
    <text evidence="6">Belongs to the ABC-4 integral membrane protein family.</text>
</comment>
<keyword evidence="3 7" id="KW-0812">Transmembrane</keyword>
<feature type="transmembrane region" description="Helical" evidence="7">
    <location>
        <begin position="21"/>
        <end position="42"/>
    </location>
</feature>
<accession>A0A7V4FDX0</accession>
<comment type="caution">
    <text evidence="10">The sequence shown here is derived from an EMBL/GenBank/DDBJ whole genome shotgun (WGS) entry which is preliminary data.</text>
</comment>
<evidence type="ECO:0000256" key="6">
    <source>
        <dbReference type="ARBA" id="ARBA00038076"/>
    </source>
</evidence>
<reference evidence="10" key="1">
    <citation type="journal article" date="2020" name="mSystems">
        <title>Genome- and Community-Level Interaction Insights into Carbon Utilization and Element Cycling Functions of Hydrothermarchaeota in Hydrothermal Sediment.</title>
        <authorList>
            <person name="Zhou Z."/>
            <person name="Liu Y."/>
            <person name="Xu W."/>
            <person name="Pan J."/>
            <person name="Luo Z.H."/>
            <person name="Li M."/>
        </authorList>
    </citation>
    <scope>NUCLEOTIDE SEQUENCE [LARGE SCALE GENOMIC DNA]</scope>
    <source>
        <strain evidence="10">SpSt-655</strain>
    </source>
</reference>
<evidence type="ECO:0000256" key="3">
    <source>
        <dbReference type="ARBA" id="ARBA00022692"/>
    </source>
</evidence>
<keyword evidence="2" id="KW-1003">Cell membrane</keyword>
<sequence>MKLIEILKLSISTFKTHRLRSFLTTLGIIIGVMTVIAILSLIQGLNMTVEKQISSLGSNTIFVQKIAWGMGRVDFEEVAKRKDLTIEDGEALKKLPSVDKLSYVKSTNVGTITYGINKARNIEVIGSDENLQYTSNYTVTTGRFINEDDFKRRRKVCVIGSYIVENLFPNTDPLFKTINLGGKQFTIIGVLEPKGTFMGQPQDNIIIIPLTTFDEVFPKPTGFQRLWRSLSFQILPKDGKNLERTIDEIREVLRRRRRLGFDKPDDFGINTQQTLREIYRNITNVAFIVMIAVAAISLIVGGIGIMNIMLVAVTERTREIGLRKAVGASNRDILLQFLLEACFLSFLGGLIGLILGISSAKIIAALTPLESAVPLWVVIIGVLFPICVGIFFGIYPATRAAKLNPIEALRYE</sequence>
<keyword evidence="5 7" id="KW-0472">Membrane</keyword>
<feature type="domain" description="MacB-like periplasmic core" evidence="9">
    <location>
        <begin position="21"/>
        <end position="251"/>
    </location>
</feature>
<dbReference type="Pfam" id="PF12704">
    <property type="entry name" value="MacB_PCD"/>
    <property type="match status" value="1"/>
</dbReference>
<feature type="transmembrane region" description="Helical" evidence="7">
    <location>
        <begin position="285"/>
        <end position="312"/>
    </location>
</feature>
<dbReference type="PANTHER" id="PTHR30572">
    <property type="entry name" value="MEMBRANE COMPONENT OF TRANSPORTER-RELATED"/>
    <property type="match status" value="1"/>
</dbReference>
<proteinExistence type="inferred from homology"/>
<evidence type="ECO:0000256" key="5">
    <source>
        <dbReference type="ARBA" id="ARBA00023136"/>
    </source>
</evidence>
<evidence type="ECO:0000256" key="7">
    <source>
        <dbReference type="SAM" id="Phobius"/>
    </source>
</evidence>
<dbReference type="GO" id="GO:0022857">
    <property type="term" value="F:transmembrane transporter activity"/>
    <property type="evidence" value="ECO:0007669"/>
    <property type="project" value="TreeGrafter"/>
</dbReference>
<feature type="domain" description="ABC3 transporter permease C-terminal" evidence="8">
    <location>
        <begin position="292"/>
        <end position="405"/>
    </location>
</feature>
<feature type="transmembrane region" description="Helical" evidence="7">
    <location>
        <begin position="375"/>
        <end position="395"/>
    </location>
</feature>
<evidence type="ECO:0000256" key="2">
    <source>
        <dbReference type="ARBA" id="ARBA00022475"/>
    </source>
</evidence>
<dbReference type="InterPro" id="IPR050250">
    <property type="entry name" value="Macrolide_Exporter_MacB"/>
</dbReference>
<dbReference type="PANTHER" id="PTHR30572:SF4">
    <property type="entry name" value="ABC TRANSPORTER PERMEASE YTRF"/>
    <property type="match status" value="1"/>
</dbReference>
<evidence type="ECO:0000256" key="4">
    <source>
        <dbReference type="ARBA" id="ARBA00022989"/>
    </source>
</evidence>
<dbReference type="EMBL" id="DTBX01000025">
    <property type="protein sequence ID" value="HGQ54979.1"/>
    <property type="molecule type" value="Genomic_DNA"/>
</dbReference>
<keyword evidence="4 7" id="KW-1133">Transmembrane helix</keyword>
<comment type="subcellular location">
    <subcellularLocation>
        <location evidence="1">Cell membrane</location>
        <topology evidence="1">Multi-pass membrane protein</topology>
    </subcellularLocation>
</comment>